<name>A0A518HVP1_9BACT</name>
<reference evidence="2 3" key="1">
    <citation type="submission" date="2019-03" db="EMBL/GenBank/DDBJ databases">
        <title>Deep-cultivation of Planctomycetes and their phenomic and genomic characterization uncovers novel biology.</title>
        <authorList>
            <person name="Wiegand S."/>
            <person name="Jogler M."/>
            <person name="Boedeker C."/>
            <person name="Pinto D."/>
            <person name="Vollmers J."/>
            <person name="Rivas-Marin E."/>
            <person name="Kohn T."/>
            <person name="Peeters S.H."/>
            <person name="Heuer A."/>
            <person name="Rast P."/>
            <person name="Oberbeckmann S."/>
            <person name="Bunk B."/>
            <person name="Jeske O."/>
            <person name="Meyerdierks A."/>
            <person name="Storesund J.E."/>
            <person name="Kallscheuer N."/>
            <person name="Luecker S."/>
            <person name="Lage O.M."/>
            <person name="Pohl T."/>
            <person name="Merkel B.J."/>
            <person name="Hornburger P."/>
            <person name="Mueller R.-W."/>
            <person name="Bruemmer F."/>
            <person name="Labrenz M."/>
            <person name="Spormann A.M."/>
            <person name="Op den Camp H."/>
            <person name="Overmann J."/>
            <person name="Amann R."/>
            <person name="Jetten M.S.M."/>
            <person name="Mascher T."/>
            <person name="Medema M.H."/>
            <person name="Devos D.P."/>
            <person name="Kaster A.-K."/>
            <person name="Ovreas L."/>
            <person name="Rohde M."/>
            <person name="Galperin M.Y."/>
            <person name="Jogler C."/>
        </authorList>
    </citation>
    <scope>NUCLEOTIDE SEQUENCE [LARGE SCALE GENOMIC DNA]</scope>
    <source>
        <strain evidence="2 3">Enr13</strain>
    </source>
</reference>
<feature type="region of interest" description="Disordered" evidence="1">
    <location>
        <begin position="18"/>
        <end position="115"/>
    </location>
</feature>
<dbReference type="KEGG" id="snep:Enr13x_47800"/>
<sequence length="337" mass="35201">MLAGDVDLGLAMDAEAEATGQMTASQVAAVSQVSAVRPGTTAAETAPAIRLESIRPTSPDALDRTSDHPAIDVLADDLPQEPSDKKRKTGPMAPSTDDASSSNKPPSDNEGGMIAVRTPELPSDHADELASMDFTTDLEIHFLTVDYAGSDAQRTPAQSPATLRTSGLSQSAVTASTPLTQTASTQVEHPVQPLAENPVQPLVQNPVRPLAETPAASVSDGGGMIRVYSTALPTLGPTALSSQIRIQLDPSMGHYRNFRIAETPGLDSEHDSKRSGTLVSRWTQGDPVERNRFKRKSAGVRGLSRPVATTPSVVSGSALLSGEIAGRGEAVNAARSQ</sequence>
<organism evidence="2 3">
    <name type="scientific">Stieleria neptunia</name>
    <dbReference type="NCBI Taxonomy" id="2527979"/>
    <lineage>
        <taxon>Bacteria</taxon>
        <taxon>Pseudomonadati</taxon>
        <taxon>Planctomycetota</taxon>
        <taxon>Planctomycetia</taxon>
        <taxon>Pirellulales</taxon>
        <taxon>Pirellulaceae</taxon>
        <taxon>Stieleria</taxon>
    </lineage>
</organism>
<evidence type="ECO:0000256" key="1">
    <source>
        <dbReference type="SAM" id="MobiDB-lite"/>
    </source>
</evidence>
<dbReference type="Proteomes" id="UP000319004">
    <property type="component" value="Chromosome"/>
</dbReference>
<feature type="compositionally biased region" description="Polar residues" evidence="1">
    <location>
        <begin position="97"/>
        <end position="106"/>
    </location>
</feature>
<proteinExistence type="predicted"/>
<dbReference type="AlphaFoldDB" id="A0A518HVP1"/>
<evidence type="ECO:0000313" key="2">
    <source>
        <dbReference type="EMBL" id="QDV44909.1"/>
    </source>
</evidence>
<feature type="region of interest" description="Disordered" evidence="1">
    <location>
        <begin position="152"/>
        <end position="175"/>
    </location>
</feature>
<protein>
    <submittedName>
        <fullName evidence="2">Uncharacterized protein</fullName>
    </submittedName>
</protein>
<keyword evidence="3" id="KW-1185">Reference proteome</keyword>
<gene>
    <name evidence="2" type="ORF">Enr13x_47800</name>
</gene>
<feature type="compositionally biased region" description="Basic and acidic residues" evidence="1">
    <location>
        <begin position="61"/>
        <end position="70"/>
    </location>
</feature>
<accession>A0A518HVP1</accession>
<dbReference type="EMBL" id="CP037423">
    <property type="protein sequence ID" value="QDV44909.1"/>
    <property type="molecule type" value="Genomic_DNA"/>
</dbReference>
<evidence type="ECO:0000313" key="3">
    <source>
        <dbReference type="Proteomes" id="UP000319004"/>
    </source>
</evidence>
<feature type="compositionally biased region" description="Low complexity" evidence="1">
    <location>
        <begin position="24"/>
        <end position="36"/>
    </location>
</feature>